<keyword evidence="6" id="KW-1185">Reference proteome</keyword>
<dbReference type="SUPFAM" id="SSF57959">
    <property type="entry name" value="Leucine zipper domain"/>
    <property type="match status" value="1"/>
</dbReference>
<comment type="caution">
    <text evidence="5">The sequence shown here is derived from an EMBL/GenBank/DDBJ whole genome shotgun (WGS) entry which is preliminary data.</text>
</comment>
<evidence type="ECO:0000256" key="1">
    <source>
        <dbReference type="ARBA" id="ARBA00004123"/>
    </source>
</evidence>
<reference evidence="5 6" key="1">
    <citation type="submission" date="2018-06" db="EMBL/GenBank/DDBJ databases">
        <title>Comparative genomics reveals the genomic features of Rhizophagus irregularis, R. cerebriforme, R. diaphanum and Gigaspora rosea, and their symbiotic lifestyle signature.</title>
        <authorList>
            <person name="Morin E."/>
            <person name="San Clemente H."/>
            <person name="Chen E.C.H."/>
            <person name="De La Providencia I."/>
            <person name="Hainaut M."/>
            <person name="Kuo A."/>
            <person name="Kohler A."/>
            <person name="Murat C."/>
            <person name="Tang N."/>
            <person name="Roy S."/>
            <person name="Loubradou J."/>
            <person name="Henrissat B."/>
            <person name="Grigoriev I.V."/>
            <person name="Corradi N."/>
            <person name="Roux C."/>
            <person name="Martin F.M."/>
        </authorList>
    </citation>
    <scope>NUCLEOTIDE SEQUENCE [LARGE SCALE GENOMIC DNA]</scope>
    <source>
        <strain evidence="5 6">DAOM 227022</strain>
    </source>
</reference>
<feature type="compositionally biased region" description="Polar residues" evidence="3">
    <location>
        <begin position="1"/>
        <end position="11"/>
    </location>
</feature>
<gene>
    <name evidence="5" type="ORF">C1645_761823</name>
</gene>
<name>A0A397TB77_9GLOM</name>
<dbReference type="PROSITE" id="PS00036">
    <property type="entry name" value="BZIP_BASIC"/>
    <property type="match status" value="1"/>
</dbReference>
<dbReference type="Gene3D" id="1.20.5.170">
    <property type="match status" value="1"/>
</dbReference>
<evidence type="ECO:0000313" key="5">
    <source>
        <dbReference type="EMBL" id="RIA93665.1"/>
    </source>
</evidence>
<organism evidence="5 6">
    <name type="scientific">Glomus cerebriforme</name>
    <dbReference type="NCBI Taxonomy" id="658196"/>
    <lineage>
        <taxon>Eukaryota</taxon>
        <taxon>Fungi</taxon>
        <taxon>Fungi incertae sedis</taxon>
        <taxon>Mucoromycota</taxon>
        <taxon>Glomeromycotina</taxon>
        <taxon>Glomeromycetes</taxon>
        <taxon>Glomerales</taxon>
        <taxon>Glomeraceae</taxon>
        <taxon>Glomus</taxon>
    </lineage>
</organism>
<evidence type="ECO:0000313" key="6">
    <source>
        <dbReference type="Proteomes" id="UP000265703"/>
    </source>
</evidence>
<evidence type="ECO:0000256" key="3">
    <source>
        <dbReference type="SAM" id="MobiDB-lite"/>
    </source>
</evidence>
<comment type="subcellular location">
    <subcellularLocation>
        <location evidence="1">Nucleus</location>
    </subcellularLocation>
</comment>
<dbReference type="InterPro" id="IPR050936">
    <property type="entry name" value="AP-1-like"/>
</dbReference>
<evidence type="ECO:0000256" key="2">
    <source>
        <dbReference type="ARBA" id="ARBA00023242"/>
    </source>
</evidence>
<feature type="compositionally biased region" description="Polar residues" evidence="3">
    <location>
        <begin position="287"/>
        <end position="300"/>
    </location>
</feature>
<accession>A0A397TB77</accession>
<sequence length="627" mass="70640">MTTLSFNNFNTEELKRKLDSDDSQGGPQKLLKRSSADHLSDIFSQSQFLPFEDEDDEEFDDEMNDSINEDSINQQQQEELQPEQQQQQNEQEQKQQQPTPPQRKKPGRKPNPASPALRKAQNRAAQRAFRERKERHLRELENTIKTLRENQYESLMKFQREYSHYRSLIEQLEAENSFLKEIAFTFECALNNINGNNEATTKMKNAVSLSIPTRTSVPSSLPLNGNGGGIIGSLTTSPFGLGTMQMRQTSLPSQQSVPTAQQLQNTYLGLLQPQVNGRNSSNINITSPATSNIMMSPNDISTTSVSTSSSPQTPESVIPGSISPSSTFFAEEFAREISLADMKTFVSPTSSLQINHEGSSSLFADGNTNNTFNNSTNSSIFKGIGSSHIMSKSDSSASSTISSSSNNSSTTSVNNNHNNNISYMAEAATMIDNDADYFSAFIFNDDNMTSFDEESNPLFSNLDFNNNNNNNNNTLNDLSTSEQNITKKRLSKVNDQILRLSKKIGQTVPAVVIPKTRYALTPNQLYYLSLEHDPRIDLIPCLHLRSRMIQYQGQYDLYELVELLIKKAKCHGEPCDPMSWELPEEFFERYGVLVFQQCRVKSSLYKKYGRLPKDFDNFFRKGSYMIS</sequence>
<proteinExistence type="predicted"/>
<feature type="compositionally biased region" description="Acidic residues" evidence="3">
    <location>
        <begin position="51"/>
        <end position="68"/>
    </location>
</feature>
<dbReference type="AlphaFoldDB" id="A0A397TB77"/>
<evidence type="ECO:0000259" key="4">
    <source>
        <dbReference type="PROSITE" id="PS00036"/>
    </source>
</evidence>
<dbReference type="CDD" id="cd14688">
    <property type="entry name" value="bZIP_YAP"/>
    <property type="match status" value="1"/>
</dbReference>
<feature type="compositionally biased region" description="Low complexity" evidence="3">
    <location>
        <begin position="74"/>
        <end position="97"/>
    </location>
</feature>
<dbReference type="OrthoDB" id="2593073at2759"/>
<feature type="region of interest" description="Disordered" evidence="3">
    <location>
        <begin position="287"/>
        <end position="320"/>
    </location>
</feature>
<feature type="region of interest" description="Disordered" evidence="3">
    <location>
        <begin position="1"/>
        <end position="133"/>
    </location>
</feature>
<dbReference type="GO" id="GO:0001228">
    <property type="term" value="F:DNA-binding transcription activator activity, RNA polymerase II-specific"/>
    <property type="evidence" value="ECO:0007669"/>
    <property type="project" value="TreeGrafter"/>
</dbReference>
<feature type="region of interest" description="Disordered" evidence="3">
    <location>
        <begin position="392"/>
        <end position="415"/>
    </location>
</feature>
<dbReference type="InterPro" id="IPR046347">
    <property type="entry name" value="bZIP_sf"/>
</dbReference>
<keyword evidence="2" id="KW-0539">Nucleus</keyword>
<dbReference type="InterPro" id="IPR004827">
    <property type="entry name" value="bZIP"/>
</dbReference>
<dbReference type="Proteomes" id="UP000265703">
    <property type="component" value="Unassembled WGS sequence"/>
</dbReference>
<dbReference type="PANTHER" id="PTHR40621">
    <property type="entry name" value="TRANSCRIPTION FACTOR KAPC-RELATED"/>
    <property type="match status" value="1"/>
</dbReference>
<feature type="compositionally biased region" description="Low complexity" evidence="3">
    <location>
        <begin position="301"/>
        <end position="317"/>
    </location>
</feature>
<dbReference type="EMBL" id="QKYT01000099">
    <property type="protein sequence ID" value="RIA93665.1"/>
    <property type="molecule type" value="Genomic_DNA"/>
</dbReference>
<dbReference type="GO" id="GO:0090575">
    <property type="term" value="C:RNA polymerase II transcription regulator complex"/>
    <property type="evidence" value="ECO:0007669"/>
    <property type="project" value="TreeGrafter"/>
</dbReference>
<dbReference type="GO" id="GO:0000976">
    <property type="term" value="F:transcription cis-regulatory region binding"/>
    <property type="evidence" value="ECO:0007669"/>
    <property type="project" value="InterPro"/>
</dbReference>
<dbReference type="PANTHER" id="PTHR40621:SF6">
    <property type="entry name" value="AP-1-LIKE TRANSCRIPTION FACTOR YAP1-RELATED"/>
    <property type="match status" value="1"/>
</dbReference>
<feature type="domain" description="BZIP" evidence="4">
    <location>
        <begin position="118"/>
        <end position="132"/>
    </location>
</feature>
<protein>
    <recommendedName>
        <fullName evidence="4">BZIP domain-containing protein</fullName>
    </recommendedName>
</protein>